<keyword evidence="3" id="KW-1003">Cell membrane</keyword>
<feature type="transmembrane region" description="Helical" evidence="7">
    <location>
        <begin position="54"/>
        <end position="72"/>
    </location>
</feature>
<evidence type="ECO:0000256" key="3">
    <source>
        <dbReference type="ARBA" id="ARBA00022475"/>
    </source>
</evidence>
<evidence type="ECO:0000256" key="2">
    <source>
        <dbReference type="ARBA" id="ARBA00007362"/>
    </source>
</evidence>
<dbReference type="GO" id="GO:0005886">
    <property type="term" value="C:plasma membrane"/>
    <property type="evidence" value="ECO:0007669"/>
    <property type="project" value="UniProtKB-SubCell"/>
</dbReference>
<accession>A0A087BS80</accession>
<evidence type="ECO:0000259" key="8">
    <source>
        <dbReference type="Pfam" id="PF00892"/>
    </source>
</evidence>
<feature type="transmembrane region" description="Helical" evidence="7">
    <location>
        <begin position="261"/>
        <end position="279"/>
    </location>
</feature>
<dbReference type="Pfam" id="PF00892">
    <property type="entry name" value="EamA"/>
    <property type="match status" value="2"/>
</dbReference>
<gene>
    <name evidence="9" type="ORF">BMON_1774</name>
</gene>
<feature type="domain" description="EamA" evidence="8">
    <location>
        <begin position="28"/>
        <end position="155"/>
    </location>
</feature>
<dbReference type="GeneID" id="93094209"/>
<dbReference type="eggNOG" id="COG0697">
    <property type="taxonomic scope" value="Bacteria"/>
</dbReference>
<dbReference type="RefSeq" id="WP_337588756.1">
    <property type="nucleotide sequence ID" value="NZ_JDUO01000003.1"/>
</dbReference>
<feature type="transmembrane region" description="Helical" evidence="7">
    <location>
        <begin position="285"/>
        <end position="306"/>
    </location>
</feature>
<keyword evidence="5 7" id="KW-1133">Transmembrane helix</keyword>
<dbReference type="EMBL" id="JGZE01000032">
    <property type="protein sequence ID" value="KFI73880.1"/>
    <property type="molecule type" value="Genomic_DNA"/>
</dbReference>
<evidence type="ECO:0000256" key="1">
    <source>
        <dbReference type="ARBA" id="ARBA00004651"/>
    </source>
</evidence>
<feature type="transmembrane region" description="Helical" evidence="7">
    <location>
        <begin position="197"/>
        <end position="218"/>
    </location>
</feature>
<keyword evidence="4 7" id="KW-0812">Transmembrane</keyword>
<dbReference type="PANTHER" id="PTHR42920">
    <property type="entry name" value="OS03G0707200 PROTEIN-RELATED"/>
    <property type="match status" value="1"/>
</dbReference>
<dbReference type="SUPFAM" id="SSF103481">
    <property type="entry name" value="Multidrug resistance efflux transporter EmrE"/>
    <property type="match status" value="2"/>
</dbReference>
<feature type="transmembrane region" description="Helical" evidence="7">
    <location>
        <begin position="171"/>
        <end position="190"/>
    </location>
</feature>
<feature type="domain" description="EamA" evidence="8">
    <location>
        <begin position="168"/>
        <end position="304"/>
    </location>
</feature>
<feature type="transmembrane region" description="Helical" evidence="7">
    <location>
        <begin position="116"/>
        <end position="133"/>
    </location>
</feature>
<evidence type="ECO:0000256" key="6">
    <source>
        <dbReference type="ARBA" id="ARBA00023136"/>
    </source>
</evidence>
<dbReference type="InterPro" id="IPR000620">
    <property type="entry name" value="EamA_dom"/>
</dbReference>
<dbReference type="Proteomes" id="UP000029082">
    <property type="component" value="Unassembled WGS sequence"/>
</dbReference>
<evidence type="ECO:0000256" key="4">
    <source>
        <dbReference type="ARBA" id="ARBA00022692"/>
    </source>
</evidence>
<dbReference type="InterPro" id="IPR037185">
    <property type="entry name" value="EmrE-like"/>
</dbReference>
<name>A0A087BS80_9BIFI</name>
<evidence type="ECO:0000313" key="9">
    <source>
        <dbReference type="EMBL" id="KFI73880.1"/>
    </source>
</evidence>
<reference evidence="9 10" key="1">
    <citation type="submission" date="2014-03" db="EMBL/GenBank/DDBJ databases">
        <title>Genomics of Bifidobacteria.</title>
        <authorList>
            <person name="Ventura M."/>
            <person name="Milani C."/>
            <person name="Lugli G.A."/>
        </authorList>
    </citation>
    <scope>NUCLEOTIDE SEQUENCE [LARGE SCALE GENOMIC DNA]</scope>
    <source>
        <strain evidence="9 10">DSM 21395</strain>
    </source>
</reference>
<protein>
    <submittedName>
        <fullName evidence="9">EamA-like transporter family protein</fullName>
    </submittedName>
</protein>
<evidence type="ECO:0000313" key="10">
    <source>
        <dbReference type="Proteomes" id="UP000029082"/>
    </source>
</evidence>
<dbReference type="STRING" id="1437603.GCA_000771525_01085"/>
<dbReference type="InterPro" id="IPR051258">
    <property type="entry name" value="Diverse_Substrate_Transporter"/>
</dbReference>
<evidence type="ECO:0000256" key="7">
    <source>
        <dbReference type="SAM" id="Phobius"/>
    </source>
</evidence>
<evidence type="ECO:0000256" key="5">
    <source>
        <dbReference type="ARBA" id="ARBA00022989"/>
    </source>
</evidence>
<sequence>MPALPARKGLQGLRSRMSRTFPPNLARLMLLCCAALWGGSYLMAKRAMTQIPPQWLMAVRMIGACLIMLALFHRSILHAMSRRIIVPALIVGVTYYGTMCLQMIGLKTIDPGRSAFLSAVYCVLVPFATWMILGRRPGMLNVVAGVICMMGVGFVALRTGTGSMALSSGDMLTLLCGVVCSVNLVYLGHYARSINPIALTFVQFAVAGVLFVISALLTEPMPNASWGTPVVIWSLLYLVVGATTAAQIMQNIGLAHVPASSAAIIMCTESLFSVSFSVLAGVETLGWNALVGFALIFTAVVLSVIAPRAASRRIVPTSSQ</sequence>
<dbReference type="AlphaFoldDB" id="A0A087BS80"/>
<feature type="transmembrane region" description="Helical" evidence="7">
    <location>
        <begin position="84"/>
        <end position="104"/>
    </location>
</feature>
<organism evidence="9 10">
    <name type="scientific">Bifidobacterium mongoliense DSM 21395</name>
    <dbReference type="NCBI Taxonomy" id="1437603"/>
    <lineage>
        <taxon>Bacteria</taxon>
        <taxon>Bacillati</taxon>
        <taxon>Actinomycetota</taxon>
        <taxon>Actinomycetes</taxon>
        <taxon>Bifidobacteriales</taxon>
        <taxon>Bifidobacteriaceae</taxon>
        <taxon>Bifidobacterium</taxon>
    </lineage>
</organism>
<keyword evidence="6 7" id="KW-0472">Membrane</keyword>
<keyword evidence="10" id="KW-1185">Reference proteome</keyword>
<comment type="subcellular location">
    <subcellularLocation>
        <location evidence="1">Cell membrane</location>
        <topology evidence="1">Multi-pass membrane protein</topology>
    </subcellularLocation>
</comment>
<comment type="similarity">
    <text evidence="2">Belongs to the EamA transporter family.</text>
</comment>
<dbReference type="PANTHER" id="PTHR42920:SF5">
    <property type="entry name" value="EAMA DOMAIN-CONTAINING PROTEIN"/>
    <property type="match status" value="1"/>
</dbReference>
<feature type="transmembrane region" description="Helical" evidence="7">
    <location>
        <begin position="230"/>
        <end position="249"/>
    </location>
</feature>
<feature type="transmembrane region" description="Helical" evidence="7">
    <location>
        <begin position="140"/>
        <end position="159"/>
    </location>
</feature>
<comment type="caution">
    <text evidence="9">The sequence shown here is derived from an EMBL/GenBank/DDBJ whole genome shotgun (WGS) entry which is preliminary data.</text>
</comment>
<proteinExistence type="inferred from homology"/>